<gene>
    <name evidence="1" type="ORF">CDAR_269171</name>
</gene>
<proteinExistence type="predicted"/>
<accession>A0AAV4NT97</accession>
<organism evidence="1 2">
    <name type="scientific">Caerostris darwini</name>
    <dbReference type="NCBI Taxonomy" id="1538125"/>
    <lineage>
        <taxon>Eukaryota</taxon>
        <taxon>Metazoa</taxon>
        <taxon>Ecdysozoa</taxon>
        <taxon>Arthropoda</taxon>
        <taxon>Chelicerata</taxon>
        <taxon>Arachnida</taxon>
        <taxon>Araneae</taxon>
        <taxon>Araneomorphae</taxon>
        <taxon>Entelegynae</taxon>
        <taxon>Araneoidea</taxon>
        <taxon>Araneidae</taxon>
        <taxon>Caerostris</taxon>
    </lineage>
</organism>
<dbReference type="EMBL" id="BPLQ01002047">
    <property type="protein sequence ID" value="GIX88165.1"/>
    <property type="molecule type" value="Genomic_DNA"/>
</dbReference>
<protein>
    <submittedName>
        <fullName evidence="1">Uncharacterized protein</fullName>
    </submittedName>
</protein>
<reference evidence="1 2" key="1">
    <citation type="submission" date="2021-06" db="EMBL/GenBank/DDBJ databases">
        <title>Caerostris darwini draft genome.</title>
        <authorList>
            <person name="Kono N."/>
            <person name="Arakawa K."/>
        </authorList>
    </citation>
    <scope>NUCLEOTIDE SEQUENCE [LARGE SCALE GENOMIC DNA]</scope>
</reference>
<evidence type="ECO:0000313" key="1">
    <source>
        <dbReference type="EMBL" id="GIX88165.1"/>
    </source>
</evidence>
<evidence type="ECO:0000313" key="2">
    <source>
        <dbReference type="Proteomes" id="UP001054837"/>
    </source>
</evidence>
<dbReference type="AlphaFoldDB" id="A0AAV4NT97"/>
<name>A0AAV4NT97_9ARAC</name>
<keyword evidence="2" id="KW-1185">Reference proteome</keyword>
<sequence>MTPVFTSLPCQTACQGVSLTLKTELHLSDHNGHCVGRSPLDKGSFARRLLREWEVEEVFGVLVGHSGFMMDVTSGRLVSLVMVQCSESLERVN</sequence>
<dbReference type="Proteomes" id="UP001054837">
    <property type="component" value="Unassembled WGS sequence"/>
</dbReference>
<comment type="caution">
    <text evidence="1">The sequence shown here is derived from an EMBL/GenBank/DDBJ whole genome shotgun (WGS) entry which is preliminary data.</text>
</comment>